<feature type="region of interest" description="Disordered" evidence="3">
    <location>
        <begin position="258"/>
        <end position="292"/>
    </location>
</feature>
<dbReference type="EMBL" id="JADBGQ010000008">
    <property type="protein sequence ID" value="KAG5385842.1"/>
    <property type="molecule type" value="Genomic_DNA"/>
</dbReference>
<feature type="compositionally biased region" description="Pro residues" evidence="3">
    <location>
        <begin position="266"/>
        <end position="282"/>
    </location>
</feature>
<keyword evidence="6" id="KW-1185">Reference proteome</keyword>
<evidence type="ECO:0000313" key="6">
    <source>
        <dbReference type="Proteomes" id="UP000823674"/>
    </source>
</evidence>
<comment type="similarity">
    <text evidence="2">Belongs to the NPH3 family.</text>
</comment>
<feature type="domain" description="NPH3" evidence="4">
    <location>
        <begin position="1"/>
        <end position="254"/>
    </location>
</feature>
<dbReference type="PROSITE" id="PS51649">
    <property type="entry name" value="NPH3"/>
    <property type="match status" value="1"/>
</dbReference>
<comment type="caution">
    <text evidence="5">The sequence shown here is derived from an EMBL/GenBank/DDBJ whole genome shotgun (WGS) entry which is preliminary data.</text>
</comment>
<protein>
    <recommendedName>
        <fullName evidence="4">NPH3 domain-containing protein</fullName>
    </recommendedName>
</protein>
<evidence type="ECO:0000259" key="4">
    <source>
        <dbReference type="PROSITE" id="PS51649"/>
    </source>
</evidence>
<feature type="non-terminal residue" evidence="5">
    <location>
        <position position="1"/>
    </location>
</feature>
<evidence type="ECO:0000313" key="5">
    <source>
        <dbReference type="EMBL" id="KAG5385842.1"/>
    </source>
</evidence>
<dbReference type="PANTHER" id="PTHR32370">
    <property type="entry name" value="OS12G0117600 PROTEIN"/>
    <property type="match status" value="1"/>
</dbReference>
<dbReference type="Proteomes" id="UP000823674">
    <property type="component" value="Chromosome A09"/>
</dbReference>
<gene>
    <name evidence="5" type="primary">A09g516320.1_BraROA</name>
    <name evidence="5" type="ORF">IGI04_037312</name>
</gene>
<evidence type="ECO:0000256" key="2">
    <source>
        <dbReference type="PROSITE-ProRule" id="PRU00982"/>
    </source>
</evidence>
<keyword evidence="1" id="KW-0833">Ubl conjugation pathway</keyword>
<reference evidence="5 6" key="1">
    <citation type="submission" date="2021-03" db="EMBL/GenBank/DDBJ databases">
        <authorList>
            <person name="King G.J."/>
            <person name="Bancroft I."/>
            <person name="Baten A."/>
            <person name="Bloomfield J."/>
            <person name="Borpatragohain P."/>
            <person name="He Z."/>
            <person name="Irish N."/>
            <person name="Irwin J."/>
            <person name="Liu K."/>
            <person name="Mauleon R.P."/>
            <person name="Moore J."/>
            <person name="Morris R."/>
            <person name="Ostergaard L."/>
            <person name="Wang B."/>
            <person name="Wells R."/>
        </authorList>
    </citation>
    <scope>NUCLEOTIDE SEQUENCE [LARGE SCALE GENOMIC DNA]</scope>
    <source>
        <strain evidence="5">R-o-18</strain>
        <tissue evidence="5">Leaf</tissue>
    </source>
</reference>
<organism evidence="5 6">
    <name type="scientific">Brassica rapa subsp. trilocularis</name>
    <dbReference type="NCBI Taxonomy" id="1813537"/>
    <lineage>
        <taxon>Eukaryota</taxon>
        <taxon>Viridiplantae</taxon>
        <taxon>Streptophyta</taxon>
        <taxon>Embryophyta</taxon>
        <taxon>Tracheophyta</taxon>
        <taxon>Spermatophyta</taxon>
        <taxon>Magnoliopsida</taxon>
        <taxon>eudicotyledons</taxon>
        <taxon>Gunneridae</taxon>
        <taxon>Pentapetalae</taxon>
        <taxon>rosids</taxon>
        <taxon>malvids</taxon>
        <taxon>Brassicales</taxon>
        <taxon>Brassicaceae</taxon>
        <taxon>Brassiceae</taxon>
        <taxon>Brassica</taxon>
    </lineage>
</organism>
<dbReference type="InterPro" id="IPR027356">
    <property type="entry name" value="NPH3_dom"/>
</dbReference>
<name>A0ABQ7LHV9_BRACM</name>
<evidence type="ECO:0000256" key="3">
    <source>
        <dbReference type="SAM" id="MobiDB-lite"/>
    </source>
</evidence>
<dbReference type="InterPro" id="IPR043454">
    <property type="entry name" value="NPH3/RPT2-like"/>
</dbReference>
<accession>A0ABQ7LHV9</accession>
<evidence type="ECO:0000256" key="1">
    <source>
        <dbReference type="ARBA" id="ARBA00022786"/>
    </source>
</evidence>
<dbReference type="Pfam" id="PF03000">
    <property type="entry name" value="NPH3"/>
    <property type="match status" value="2"/>
</dbReference>
<sequence>KCLYTENLRSGLVNQFSSLQEIFGKGTKEIEPKQEHEKRVILETIVSLLPRERNAMSVSFLSMLLRAAIYLETTVSCRLDLEKRMGLQLPRAVLDDLLIPSYSFTGEHSLFDTDTVQRILMNYLEFEVEGVMLSNNGVDLAGVMEMLSRVTEDGMYRDVDIYLKVTMQGSSSHRMFFSAYGAVCVVLRVTLDAVFKEAYDVLVAHPNMSDVERKKVCSLMDCQKLSREACAHAAQNDRLPVQTIVQVLYYEQQRLRGEVTNDSDSPAPPLPQPTATVLPPPKLSSYNDELSKVKRENQDLKLELLK</sequence>
<proteinExistence type="inferred from homology"/>